<dbReference type="GeneID" id="109011823"/>
<dbReference type="STRING" id="51240.A0A2I4GXS5"/>
<reference evidence="2" key="1">
    <citation type="submission" date="2025-08" db="UniProtKB">
        <authorList>
            <consortium name="RefSeq"/>
        </authorList>
    </citation>
    <scope>IDENTIFICATION</scope>
    <source>
        <tissue evidence="2">Leaves</tissue>
    </source>
</reference>
<dbReference type="PANTHER" id="PTHR47150">
    <property type="entry name" value="OS12G0169200 PROTEIN"/>
    <property type="match status" value="1"/>
</dbReference>
<accession>A0A2I4GXS5</accession>
<sequence>MTVSVKALDVDLKKEEDDHLEISAHQNLFHDYFADPPIYPHKYFRRRLRMSRSLFLRIQAAVEAHEPYFVQRRDNSERFGISSLQKIIDALRMLAYGVTADFIDEYLKIGKTTILRSLKMFVKAIVSIFSEEYLRKPNNDDIARLLADGEKRGFPGLTPTVSYTINDHYYAMRYYLVDGIYPQWATFVKTILTPQGNKKKYFAVVQESARKDVKRAFGVLQARFAIIRGPARFFHIETLNDIMMACVILHNMIIEEERANNEEEEFEYE</sequence>
<dbReference type="OrthoDB" id="1624952at2759"/>
<evidence type="ECO:0000313" key="2">
    <source>
        <dbReference type="RefSeq" id="XP_018848711.1"/>
    </source>
</evidence>
<dbReference type="Gramene" id="Jr04_08440_p1">
    <property type="protein sequence ID" value="cds.Jr04_08440_p1"/>
    <property type="gene ID" value="Jr04_08440"/>
</dbReference>
<dbReference type="RefSeq" id="XP_018848711.1">
    <property type="nucleotide sequence ID" value="XM_018993166.1"/>
</dbReference>
<dbReference type="InterPro" id="IPR006912">
    <property type="entry name" value="Harbinger_derived_prot"/>
</dbReference>
<dbReference type="Pfam" id="PF04827">
    <property type="entry name" value="Plant_tran"/>
    <property type="match status" value="1"/>
</dbReference>
<protein>
    <submittedName>
        <fullName evidence="2">Uncharacterized protein LOC109011823</fullName>
    </submittedName>
</protein>
<dbReference type="KEGG" id="jre:109011823"/>
<dbReference type="PANTHER" id="PTHR47150:SF7">
    <property type="entry name" value="NUCLEASE"/>
    <property type="match status" value="1"/>
</dbReference>
<gene>
    <name evidence="2" type="primary">LOC109011823</name>
</gene>
<evidence type="ECO:0000313" key="1">
    <source>
        <dbReference type="Proteomes" id="UP000235220"/>
    </source>
</evidence>
<keyword evidence="1" id="KW-1185">Reference proteome</keyword>
<dbReference type="Proteomes" id="UP000235220">
    <property type="component" value="Chromosome 4"/>
</dbReference>
<proteinExistence type="predicted"/>
<organism evidence="1 2">
    <name type="scientific">Juglans regia</name>
    <name type="common">English walnut</name>
    <dbReference type="NCBI Taxonomy" id="51240"/>
    <lineage>
        <taxon>Eukaryota</taxon>
        <taxon>Viridiplantae</taxon>
        <taxon>Streptophyta</taxon>
        <taxon>Embryophyta</taxon>
        <taxon>Tracheophyta</taxon>
        <taxon>Spermatophyta</taxon>
        <taxon>Magnoliopsida</taxon>
        <taxon>eudicotyledons</taxon>
        <taxon>Gunneridae</taxon>
        <taxon>Pentapetalae</taxon>
        <taxon>rosids</taxon>
        <taxon>fabids</taxon>
        <taxon>Fagales</taxon>
        <taxon>Juglandaceae</taxon>
        <taxon>Juglans</taxon>
    </lineage>
</organism>
<dbReference type="AlphaFoldDB" id="A0A2I4GXS5"/>
<name>A0A2I4GXS5_JUGRE</name>